<reference evidence="2" key="1">
    <citation type="submission" date="2021-05" db="EMBL/GenBank/DDBJ databases">
        <authorList>
            <person name="Alioto T."/>
            <person name="Alioto T."/>
            <person name="Gomez Garrido J."/>
        </authorList>
    </citation>
    <scope>NUCLEOTIDE SEQUENCE</scope>
</reference>
<sequence>MPSLRPLRTSPDHPCSDSSSSNQGGMSTPRLGEEASPIGVTSSISGFLPFVRCCNLPAQNPSPVPPLDPKRARNLAAVCHLDRRIPQLQTGRSSSSHHCCLLLSKDPRRVHDSTPICCHPNRRCLHKRLRTGRRTLRSIVPPRR</sequence>
<accession>A0A8D8E1L9</accession>
<evidence type="ECO:0000313" key="2">
    <source>
        <dbReference type="EMBL" id="CAG6521611.1"/>
    </source>
</evidence>
<protein>
    <submittedName>
        <fullName evidence="2">(northern house mosquito) hypothetical protein</fullName>
    </submittedName>
</protein>
<evidence type="ECO:0000256" key="1">
    <source>
        <dbReference type="SAM" id="MobiDB-lite"/>
    </source>
</evidence>
<proteinExistence type="predicted"/>
<dbReference type="EMBL" id="HBUE01289085">
    <property type="protein sequence ID" value="CAG6573209.1"/>
    <property type="molecule type" value="Transcribed_RNA"/>
</dbReference>
<dbReference type="AlphaFoldDB" id="A0A8D8E1L9"/>
<organism evidence="2">
    <name type="scientific">Culex pipiens</name>
    <name type="common">House mosquito</name>
    <dbReference type="NCBI Taxonomy" id="7175"/>
    <lineage>
        <taxon>Eukaryota</taxon>
        <taxon>Metazoa</taxon>
        <taxon>Ecdysozoa</taxon>
        <taxon>Arthropoda</taxon>
        <taxon>Hexapoda</taxon>
        <taxon>Insecta</taxon>
        <taxon>Pterygota</taxon>
        <taxon>Neoptera</taxon>
        <taxon>Endopterygota</taxon>
        <taxon>Diptera</taxon>
        <taxon>Nematocera</taxon>
        <taxon>Culicoidea</taxon>
        <taxon>Culicidae</taxon>
        <taxon>Culicinae</taxon>
        <taxon>Culicini</taxon>
        <taxon>Culex</taxon>
        <taxon>Culex</taxon>
    </lineage>
</organism>
<feature type="region of interest" description="Disordered" evidence="1">
    <location>
        <begin position="1"/>
        <end position="38"/>
    </location>
</feature>
<dbReference type="EMBL" id="HBUE01183419">
    <property type="protein sequence ID" value="CAG6521611.1"/>
    <property type="molecule type" value="Transcribed_RNA"/>
</dbReference>
<name>A0A8D8E1L9_CULPI</name>